<dbReference type="Gene3D" id="3.30.470.20">
    <property type="entry name" value="ATP-grasp fold, B domain"/>
    <property type="match status" value="1"/>
</dbReference>
<comment type="similarity">
    <text evidence="2 11">Belongs to the SAICAR synthetase family.</text>
</comment>
<evidence type="ECO:0000256" key="5">
    <source>
        <dbReference type="ARBA" id="ARBA00022598"/>
    </source>
</evidence>
<keyword evidence="14" id="KW-1185">Reference proteome</keyword>
<comment type="caution">
    <text evidence="13">The sequence shown here is derived from an EMBL/GenBank/DDBJ whole genome shotgun (WGS) entry which is preliminary data.</text>
</comment>
<evidence type="ECO:0000256" key="8">
    <source>
        <dbReference type="ARBA" id="ARBA00022840"/>
    </source>
</evidence>
<dbReference type="Gene3D" id="3.30.200.20">
    <property type="entry name" value="Phosphorylase Kinase, domain 1"/>
    <property type="match status" value="1"/>
</dbReference>
<evidence type="ECO:0000313" key="13">
    <source>
        <dbReference type="EMBL" id="MDQ0199507.1"/>
    </source>
</evidence>
<evidence type="ECO:0000256" key="4">
    <source>
        <dbReference type="ARBA" id="ARBA00016460"/>
    </source>
</evidence>
<keyword evidence="6 11" id="KW-0547">Nucleotide-binding</keyword>
<name>A0ABT9XV96_9BACI</name>
<gene>
    <name evidence="11" type="primary">purC</name>
    <name evidence="13" type="ORF">J2S10_002689</name>
</gene>
<dbReference type="HAMAP" id="MF_00137">
    <property type="entry name" value="SAICAR_synth"/>
    <property type="match status" value="1"/>
</dbReference>
<evidence type="ECO:0000313" key="14">
    <source>
        <dbReference type="Proteomes" id="UP001224122"/>
    </source>
</evidence>
<comment type="pathway">
    <text evidence="1 11">Purine metabolism; IMP biosynthesis via de novo pathway; 5-amino-1-(5-phospho-D-ribosyl)imidazole-4-carboxamide from 5-amino-1-(5-phospho-D-ribosyl)imidazole-4-carboxylate: step 1/2.</text>
</comment>
<dbReference type="EMBL" id="JAUSTW010000004">
    <property type="protein sequence ID" value="MDQ0199507.1"/>
    <property type="molecule type" value="Genomic_DNA"/>
</dbReference>
<dbReference type="InterPro" id="IPR018236">
    <property type="entry name" value="SAICAR_synthetase_CS"/>
</dbReference>
<comment type="catalytic activity">
    <reaction evidence="10 11">
        <text>5-amino-1-(5-phospho-D-ribosyl)imidazole-4-carboxylate + L-aspartate + ATP = (2S)-2-[5-amino-1-(5-phospho-beta-D-ribosyl)imidazole-4-carboxamido]succinate + ADP + phosphate + 2 H(+)</text>
        <dbReference type="Rhea" id="RHEA:22628"/>
        <dbReference type="ChEBI" id="CHEBI:15378"/>
        <dbReference type="ChEBI" id="CHEBI:29991"/>
        <dbReference type="ChEBI" id="CHEBI:30616"/>
        <dbReference type="ChEBI" id="CHEBI:43474"/>
        <dbReference type="ChEBI" id="CHEBI:58443"/>
        <dbReference type="ChEBI" id="CHEBI:77657"/>
        <dbReference type="ChEBI" id="CHEBI:456216"/>
        <dbReference type="EC" id="6.3.2.6"/>
    </reaction>
</comment>
<dbReference type="InterPro" id="IPR001636">
    <property type="entry name" value="SAICAR_synth"/>
</dbReference>
<evidence type="ECO:0000256" key="2">
    <source>
        <dbReference type="ARBA" id="ARBA00010190"/>
    </source>
</evidence>
<dbReference type="Proteomes" id="UP001224122">
    <property type="component" value="Unassembled WGS sequence"/>
</dbReference>
<dbReference type="Pfam" id="PF01259">
    <property type="entry name" value="SAICAR_synt"/>
    <property type="match status" value="1"/>
</dbReference>
<dbReference type="EC" id="6.3.2.6" evidence="3 11"/>
<feature type="domain" description="SAICAR synthetase/ADE2 N-terminal" evidence="12">
    <location>
        <begin position="6"/>
        <end position="232"/>
    </location>
</feature>
<dbReference type="CDD" id="cd01415">
    <property type="entry name" value="SAICAR_synt_PurC"/>
    <property type="match status" value="1"/>
</dbReference>
<evidence type="ECO:0000256" key="11">
    <source>
        <dbReference type="HAMAP-Rule" id="MF_00137"/>
    </source>
</evidence>
<dbReference type="PANTHER" id="PTHR43599">
    <property type="entry name" value="MULTIFUNCTIONAL PROTEIN ADE2"/>
    <property type="match status" value="1"/>
</dbReference>
<dbReference type="InterPro" id="IPR050089">
    <property type="entry name" value="SAICAR_synthetase"/>
</dbReference>
<keyword evidence="7 11" id="KW-0658">Purine biosynthesis</keyword>
<dbReference type="PROSITE" id="PS01057">
    <property type="entry name" value="SAICAR_SYNTHETASE_1"/>
    <property type="match status" value="1"/>
</dbReference>
<dbReference type="SUPFAM" id="SSF56104">
    <property type="entry name" value="SAICAR synthase-like"/>
    <property type="match status" value="1"/>
</dbReference>
<reference evidence="13 14" key="1">
    <citation type="submission" date="2023-07" db="EMBL/GenBank/DDBJ databases">
        <title>Genomic Encyclopedia of Type Strains, Phase IV (KMG-IV): sequencing the most valuable type-strain genomes for metagenomic binning, comparative biology and taxonomic classification.</title>
        <authorList>
            <person name="Goeker M."/>
        </authorList>
    </citation>
    <scope>NUCLEOTIDE SEQUENCE [LARGE SCALE GENOMIC DNA]</scope>
    <source>
        <strain evidence="13 14">DSM 27594</strain>
    </source>
</reference>
<protein>
    <recommendedName>
        <fullName evidence="4 11">Phosphoribosylaminoimidazole-succinocarboxamide synthase</fullName>
        <ecNumber evidence="3 11">6.3.2.6</ecNumber>
    </recommendedName>
    <alternativeName>
        <fullName evidence="9 11">SAICAR synthetase</fullName>
    </alternativeName>
</protein>
<dbReference type="NCBIfam" id="TIGR00081">
    <property type="entry name" value="purC"/>
    <property type="match status" value="1"/>
</dbReference>
<evidence type="ECO:0000256" key="10">
    <source>
        <dbReference type="ARBA" id="ARBA00048475"/>
    </source>
</evidence>
<dbReference type="GO" id="GO:0004639">
    <property type="term" value="F:phosphoribosylaminoimidazolesuccinocarboxamide synthase activity"/>
    <property type="evidence" value="ECO:0007669"/>
    <property type="project" value="UniProtKB-EC"/>
</dbReference>
<dbReference type="PROSITE" id="PS01058">
    <property type="entry name" value="SAICAR_SYNTHETASE_2"/>
    <property type="match status" value="1"/>
</dbReference>
<dbReference type="InterPro" id="IPR033934">
    <property type="entry name" value="SAICAR_synt_PurC"/>
</dbReference>
<dbReference type="PANTHER" id="PTHR43599:SF3">
    <property type="entry name" value="SI:DKEY-6E2.2"/>
    <property type="match status" value="1"/>
</dbReference>
<evidence type="ECO:0000259" key="12">
    <source>
        <dbReference type="Pfam" id="PF01259"/>
    </source>
</evidence>
<dbReference type="InterPro" id="IPR028923">
    <property type="entry name" value="SAICAR_synt/ADE2_N"/>
</dbReference>
<sequence>MEKLDQLYEGKAKKVFKTSEPETYWIEYKDDATAFNGEKKGKIAGKGTLNNEISAILLSLLKEKGVENHFINRISATEQVVKQVAIIPIEVVVRNIAAGSLTKRLGWEEGKALPCTLVEFYYKNDELGDPFINNDHIEILGLATESDLVYIRKQALTINEILKDFLLRKGIILVDFKLEFGKTPAGDIILADEISPDTCRFWDLRTKEKLDKDRFRRDLGNVEEAYHEILRRIGGRVDV</sequence>
<evidence type="ECO:0000256" key="1">
    <source>
        <dbReference type="ARBA" id="ARBA00004672"/>
    </source>
</evidence>
<organism evidence="13 14">
    <name type="scientific">Neobacillus ginsengisoli</name>
    <dbReference type="NCBI Taxonomy" id="904295"/>
    <lineage>
        <taxon>Bacteria</taxon>
        <taxon>Bacillati</taxon>
        <taxon>Bacillota</taxon>
        <taxon>Bacilli</taxon>
        <taxon>Bacillales</taxon>
        <taxon>Bacillaceae</taxon>
        <taxon>Neobacillus</taxon>
    </lineage>
</organism>
<proteinExistence type="inferred from homology"/>
<evidence type="ECO:0000256" key="9">
    <source>
        <dbReference type="ARBA" id="ARBA00030409"/>
    </source>
</evidence>
<dbReference type="RefSeq" id="WP_307408491.1">
    <property type="nucleotide sequence ID" value="NZ_JAUSTW010000004.1"/>
</dbReference>
<evidence type="ECO:0000256" key="7">
    <source>
        <dbReference type="ARBA" id="ARBA00022755"/>
    </source>
</evidence>
<accession>A0ABT9XV96</accession>
<evidence type="ECO:0000256" key="6">
    <source>
        <dbReference type="ARBA" id="ARBA00022741"/>
    </source>
</evidence>
<keyword evidence="8 11" id="KW-0067">ATP-binding</keyword>
<evidence type="ECO:0000256" key="3">
    <source>
        <dbReference type="ARBA" id="ARBA00012217"/>
    </source>
</evidence>
<keyword evidence="5 11" id="KW-0436">Ligase</keyword>